<protein>
    <submittedName>
        <fullName evidence="2">DUF4864 domain-containing protein</fullName>
    </submittedName>
</protein>
<gene>
    <name evidence="2" type="ORF">GCM10016234_09760</name>
</gene>
<comment type="caution">
    <text evidence="2">The sequence shown here is derived from an EMBL/GenBank/DDBJ whole genome shotgun (WGS) entry which is preliminary data.</text>
</comment>
<reference evidence="2" key="1">
    <citation type="journal article" date="2014" name="Int. J. Syst. Evol. Microbiol.">
        <title>Complete genome sequence of Corynebacterium casei LMG S-19264T (=DSM 44701T), isolated from a smear-ripened cheese.</title>
        <authorList>
            <consortium name="US DOE Joint Genome Institute (JGI-PGF)"/>
            <person name="Walter F."/>
            <person name="Albersmeier A."/>
            <person name="Kalinowski J."/>
            <person name="Ruckert C."/>
        </authorList>
    </citation>
    <scope>NUCLEOTIDE SEQUENCE</scope>
    <source>
        <strain evidence="2">KCTC 42249</strain>
    </source>
</reference>
<keyword evidence="1" id="KW-0732">Signal</keyword>
<organism evidence="2 3">
    <name type="scientific">Tianweitania populi</name>
    <dbReference type="NCBI Taxonomy" id="1607949"/>
    <lineage>
        <taxon>Bacteria</taxon>
        <taxon>Pseudomonadati</taxon>
        <taxon>Pseudomonadota</taxon>
        <taxon>Alphaproteobacteria</taxon>
        <taxon>Hyphomicrobiales</taxon>
        <taxon>Phyllobacteriaceae</taxon>
        <taxon>Tianweitania</taxon>
    </lineage>
</organism>
<feature type="signal peptide" evidence="1">
    <location>
        <begin position="1"/>
        <end position="20"/>
    </location>
</feature>
<sequence length="137" mass="15143">MHRLFIAILLLGTGSAPTFAGEAEIKAAQSVIQRQMSAFRGNRDAEAYSFASPMLRMKFPNMAIFMSMVRQAYPMVHNPARYDFGTSKEVGNQIQQDVMILGADGKDYVATYTLQQQRDGSWLINSVTLRAGGTLST</sequence>
<dbReference type="EMBL" id="BMZQ01000001">
    <property type="protein sequence ID" value="GHD09220.1"/>
    <property type="molecule type" value="Genomic_DNA"/>
</dbReference>
<dbReference type="Proteomes" id="UP000630142">
    <property type="component" value="Unassembled WGS sequence"/>
</dbReference>
<evidence type="ECO:0000256" key="1">
    <source>
        <dbReference type="SAM" id="SignalP"/>
    </source>
</evidence>
<accession>A0A8J3DPD5</accession>
<proteinExistence type="predicted"/>
<dbReference type="AlphaFoldDB" id="A0A8J3DPD5"/>
<keyword evidence="3" id="KW-1185">Reference proteome</keyword>
<reference evidence="2" key="2">
    <citation type="submission" date="2020-09" db="EMBL/GenBank/DDBJ databases">
        <authorList>
            <person name="Sun Q."/>
            <person name="Kim S."/>
        </authorList>
    </citation>
    <scope>NUCLEOTIDE SEQUENCE</scope>
    <source>
        <strain evidence="2">KCTC 42249</strain>
    </source>
</reference>
<dbReference type="InterPro" id="IPR032347">
    <property type="entry name" value="DUF4864"/>
</dbReference>
<evidence type="ECO:0000313" key="3">
    <source>
        <dbReference type="Proteomes" id="UP000630142"/>
    </source>
</evidence>
<evidence type="ECO:0000313" key="2">
    <source>
        <dbReference type="EMBL" id="GHD09220.1"/>
    </source>
</evidence>
<dbReference type="RefSeq" id="WP_244641330.1">
    <property type="nucleotide sequence ID" value="NZ_BMZQ01000001.1"/>
</dbReference>
<feature type="chain" id="PRO_5035237623" evidence="1">
    <location>
        <begin position="21"/>
        <end position="137"/>
    </location>
</feature>
<dbReference type="Pfam" id="PF16156">
    <property type="entry name" value="DUF4864"/>
    <property type="match status" value="1"/>
</dbReference>
<name>A0A8J3DPD5_9HYPH</name>